<dbReference type="PROSITE" id="PS51257">
    <property type="entry name" value="PROKAR_LIPOPROTEIN"/>
    <property type="match status" value="1"/>
</dbReference>
<reference evidence="1 2" key="1">
    <citation type="submission" date="2019-07" db="EMBL/GenBank/DDBJ databases">
        <title>Draft genome for Aliikangiella sp. M105.</title>
        <authorList>
            <person name="Wang G."/>
        </authorList>
    </citation>
    <scope>NUCLEOTIDE SEQUENCE [LARGE SCALE GENOMIC DNA]</scope>
    <source>
        <strain evidence="1 2">M105</strain>
    </source>
</reference>
<protein>
    <submittedName>
        <fullName evidence="1">Uncharacterized protein</fullName>
    </submittedName>
</protein>
<keyword evidence="2" id="KW-1185">Reference proteome</keyword>
<dbReference type="AlphaFoldDB" id="A0A545UDQ7"/>
<accession>A0A545UDQ7</accession>
<organism evidence="1 2">
    <name type="scientific">Aliikangiella coralliicola</name>
    <dbReference type="NCBI Taxonomy" id="2592383"/>
    <lineage>
        <taxon>Bacteria</taxon>
        <taxon>Pseudomonadati</taxon>
        <taxon>Pseudomonadota</taxon>
        <taxon>Gammaproteobacteria</taxon>
        <taxon>Oceanospirillales</taxon>
        <taxon>Pleioneaceae</taxon>
        <taxon>Aliikangiella</taxon>
    </lineage>
</organism>
<dbReference type="RefSeq" id="WP_142893780.1">
    <property type="nucleotide sequence ID" value="NZ_ML660164.1"/>
</dbReference>
<dbReference type="EMBL" id="VIKS01000007">
    <property type="protein sequence ID" value="TQV87602.1"/>
    <property type="molecule type" value="Genomic_DNA"/>
</dbReference>
<dbReference type="Proteomes" id="UP000315439">
    <property type="component" value="Unassembled WGS sequence"/>
</dbReference>
<comment type="caution">
    <text evidence="1">The sequence shown here is derived from an EMBL/GenBank/DDBJ whole genome shotgun (WGS) entry which is preliminary data.</text>
</comment>
<evidence type="ECO:0000313" key="2">
    <source>
        <dbReference type="Proteomes" id="UP000315439"/>
    </source>
</evidence>
<name>A0A545UDQ7_9GAMM</name>
<proteinExistence type="predicted"/>
<sequence>MRLLLKMIFVVTLLQACSSEDSSNQSESAKNTIAGPFPKTITGTVEHWEQAGDGKGTILVFLKEFNGAMLVLPENPADPGRVEQAGTRVTFEVDTLSADKCGGSKMQCLSAK</sequence>
<gene>
    <name evidence="1" type="ORF">FLL46_12080</name>
</gene>
<evidence type="ECO:0000313" key="1">
    <source>
        <dbReference type="EMBL" id="TQV87602.1"/>
    </source>
</evidence>